<proteinExistence type="predicted"/>
<organism evidence="1">
    <name type="scientific">Arundo donax</name>
    <name type="common">Giant reed</name>
    <name type="synonym">Donax arundinaceus</name>
    <dbReference type="NCBI Taxonomy" id="35708"/>
    <lineage>
        <taxon>Eukaryota</taxon>
        <taxon>Viridiplantae</taxon>
        <taxon>Streptophyta</taxon>
        <taxon>Embryophyta</taxon>
        <taxon>Tracheophyta</taxon>
        <taxon>Spermatophyta</taxon>
        <taxon>Magnoliopsida</taxon>
        <taxon>Liliopsida</taxon>
        <taxon>Poales</taxon>
        <taxon>Poaceae</taxon>
        <taxon>PACMAD clade</taxon>
        <taxon>Arundinoideae</taxon>
        <taxon>Arundineae</taxon>
        <taxon>Arundo</taxon>
    </lineage>
</organism>
<accession>A0A0A8ZFN2</accession>
<name>A0A0A8ZFN2_ARUDO</name>
<dbReference type="EMBL" id="GBRH01264223">
    <property type="protein sequence ID" value="JAD33672.1"/>
    <property type="molecule type" value="Transcribed_RNA"/>
</dbReference>
<dbReference type="AlphaFoldDB" id="A0A0A8ZFN2"/>
<sequence>MPYPCFTFEMQCYILCNAVNKQVLIYCFQIKNCKQRGPTM</sequence>
<evidence type="ECO:0000313" key="1">
    <source>
        <dbReference type="EMBL" id="JAD33672.1"/>
    </source>
</evidence>
<reference evidence="1" key="2">
    <citation type="journal article" date="2015" name="Data Brief">
        <title>Shoot transcriptome of the giant reed, Arundo donax.</title>
        <authorList>
            <person name="Barrero R.A."/>
            <person name="Guerrero F.D."/>
            <person name="Moolhuijzen P."/>
            <person name="Goolsby J.A."/>
            <person name="Tidwell J."/>
            <person name="Bellgard S.E."/>
            <person name="Bellgard M.I."/>
        </authorList>
    </citation>
    <scope>NUCLEOTIDE SEQUENCE</scope>
    <source>
        <tissue evidence="1">Shoot tissue taken approximately 20 cm above the soil surface</tissue>
    </source>
</reference>
<reference evidence="1" key="1">
    <citation type="submission" date="2014-09" db="EMBL/GenBank/DDBJ databases">
        <authorList>
            <person name="Magalhaes I.L.F."/>
            <person name="Oliveira U."/>
            <person name="Santos F.R."/>
            <person name="Vidigal T.H.D.A."/>
            <person name="Brescovit A.D."/>
            <person name="Santos A.J."/>
        </authorList>
    </citation>
    <scope>NUCLEOTIDE SEQUENCE</scope>
    <source>
        <tissue evidence="1">Shoot tissue taken approximately 20 cm above the soil surface</tissue>
    </source>
</reference>
<protein>
    <submittedName>
        <fullName evidence="1">Uncharacterized protein</fullName>
    </submittedName>
</protein>